<keyword evidence="4 7" id="KW-0808">Transferase</keyword>
<keyword evidence="6" id="KW-0472">Membrane</keyword>
<dbReference type="GO" id="GO:0005886">
    <property type="term" value="C:plasma membrane"/>
    <property type="evidence" value="ECO:0007669"/>
    <property type="project" value="UniProtKB-SubCell"/>
</dbReference>
<dbReference type="InterPro" id="IPR051612">
    <property type="entry name" value="Teichoic_Acid_Biosynth"/>
</dbReference>
<comment type="similarity">
    <text evidence="2">Belongs to the CDP-glycerol glycerophosphotransferase family.</text>
</comment>
<dbReference type="PANTHER" id="PTHR37316">
    <property type="entry name" value="TEICHOIC ACID GLYCEROL-PHOSPHATE PRIMASE"/>
    <property type="match status" value="1"/>
</dbReference>
<dbReference type="Gene3D" id="3.40.50.12580">
    <property type="match status" value="1"/>
</dbReference>
<reference evidence="7" key="2">
    <citation type="journal article" date="2023" name="PLoS ONE">
        <title>Philodulcilactobacillus myokoensis gen. nov., sp. nov., a fructophilic, acidophilic, and agar-phobic lactic acid bacterium isolated from fermented vegetable extracts.</title>
        <authorList>
            <person name="Kouya T."/>
            <person name="Ishiyama Y."/>
            <person name="Ohashi S."/>
            <person name="Kumakubo R."/>
            <person name="Yamazaki T."/>
            <person name="Otaki T."/>
        </authorList>
    </citation>
    <scope>NUCLEOTIDE SEQUENCE</scope>
    <source>
        <strain evidence="7">WR16-4</strain>
    </source>
</reference>
<evidence type="ECO:0000313" key="7">
    <source>
        <dbReference type="EMBL" id="GLB46919.1"/>
    </source>
</evidence>
<sequence>MLKFLYLCLIRMVSGFFYFRKKSNIIYIMSFGNNLNLIKRMALKLSDHQKIIVLYDPKIEDAAIDLAAFGIKTIPFWNGLHFVFRILPIVMSGKTIFCDNYFPFLGGMFHPKSMKIIQLWHANGAIKKFGWGDPSTSKRSRLDKQRFQAVYNQFDEYVVASKAMGNVFINNYHADHSKIKLLGYPRSDRYLSQLWIDKIRKRVYRVAPELEQKRVILYAPTYRKGFHFNPPIGLFKALSADPNAVVVLRLHPIFYRKNRISYINNPRIHFYRELSTSELLSVTNTLVTDYSSVAFDFSLLPNAHSLIFFMYDLDQYRLTTGIQEHLDNWLPSKPIKNVDDLENAIKDNRLTDFKHFNQVWNTYNDGHATERVVQRYILKDNKGV</sequence>
<dbReference type="GO" id="GO:0047355">
    <property type="term" value="F:CDP-glycerol glycerophosphotransferase activity"/>
    <property type="evidence" value="ECO:0007669"/>
    <property type="project" value="InterPro"/>
</dbReference>
<dbReference type="InterPro" id="IPR043149">
    <property type="entry name" value="TagF_N"/>
</dbReference>
<evidence type="ECO:0000256" key="2">
    <source>
        <dbReference type="ARBA" id="ARBA00010488"/>
    </source>
</evidence>
<dbReference type="Gene3D" id="3.40.50.11820">
    <property type="match status" value="1"/>
</dbReference>
<evidence type="ECO:0000256" key="4">
    <source>
        <dbReference type="ARBA" id="ARBA00022679"/>
    </source>
</evidence>
<dbReference type="InterPro" id="IPR007554">
    <property type="entry name" value="Glycerophosphate_synth"/>
</dbReference>
<evidence type="ECO:0000256" key="5">
    <source>
        <dbReference type="ARBA" id="ARBA00022944"/>
    </source>
</evidence>
<keyword evidence="3" id="KW-1003">Cell membrane</keyword>
<evidence type="ECO:0000256" key="1">
    <source>
        <dbReference type="ARBA" id="ARBA00004202"/>
    </source>
</evidence>
<protein>
    <submittedName>
        <fullName evidence="7">Glycosyl transferase</fullName>
    </submittedName>
</protein>
<evidence type="ECO:0000256" key="6">
    <source>
        <dbReference type="ARBA" id="ARBA00023136"/>
    </source>
</evidence>
<dbReference type="GO" id="GO:0019350">
    <property type="term" value="P:teichoic acid biosynthetic process"/>
    <property type="evidence" value="ECO:0007669"/>
    <property type="project" value="UniProtKB-KW"/>
</dbReference>
<dbReference type="InterPro" id="IPR043148">
    <property type="entry name" value="TagF_C"/>
</dbReference>
<reference evidence="7" key="1">
    <citation type="submission" date="2022-07" db="EMBL/GenBank/DDBJ databases">
        <authorList>
            <person name="Kouya T."/>
            <person name="Ishiyama Y."/>
        </authorList>
    </citation>
    <scope>NUCLEOTIDE SEQUENCE</scope>
    <source>
        <strain evidence="7">WR16-4</strain>
    </source>
</reference>
<dbReference type="AlphaFoldDB" id="A0A9W6B2H6"/>
<comment type="caution">
    <text evidence="7">The sequence shown here is derived from an EMBL/GenBank/DDBJ whole genome shotgun (WGS) entry which is preliminary data.</text>
</comment>
<dbReference type="RefSeq" id="WP_286136381.1">
    <property type="nucleotide sequence ID" value="NZ_BRPL01000002.1"/>
</dbReference>
<dbReference type="Proteomes" id="UP001144204">
    <property type="component" value="Unassembled WGS sequence"/>
</dbReference>
<name>A0A9W6B2H6_9LACO</name>
<evidence type="ECO:0000313" key="8">
    <source>
        <dbReference type="Proteomes" id="UP001144204"/>
    </source>
</evidence>
<comment type="subcellular location">
    <subcellularLocation>
        <location evidence="1">Cell membrane</location>
        <topology evidence="1">Peripheral membrane protein</topology>
    </subcellularLocation>
</comment>
<dbReference type="PANTHER" id="PTHR37316:SF1">
    <property type="entry name" value="TEICHOIC ACID GLYCEROL-PHOSPHATE PRIMASE"/>
    <property type="match status" value="1"/>
</dbReference>
<gene>
    <name evidence="7" type="primary">tagB3</name>
    <name evidence="7" type="ORF">WR164_08980</name>
</gene>
<dbReference type="SUPFAM" id="SSF53756">
    <property type="entry name" value="UDP-Glycosyltransferase/glycogen phosphorylase"/>
    <property type="match status" value="1"/>
</dbReference>
<dbReference type="EMBL" id="BRPL01000002">
    <property type="protein sequence ID" value="GLB46919.1"/>
    <property type="molecule type" value="Genomic_DNA"/>
</dbReference>
<keyword evidence="8" id="KW-1185">Reference proteome</keyword>
<keyword evidence="5" id="KW-0777">Teichoic acid biosynthesis</keyword>
<evidence type="ECO:0000256" key="3">
    <source>
        <dbReference type="ARBA" id="ARBA00022475"/>
    </source>
</evidence>
<organism evidence="7 8">
    <name type="scientific">Philodulcilactobacillus myokoensis</name>
    <dbReference type="NCBI Taxonomy" id="2929573"/>
    <lineage>
        <taxon>Bacteria</taxon>
        <taxon>Bacillati</taxon>
        <taxon>Bacillota</taxon>
        <taxon>Bacilli</taxon>
        <taxon>Lactobacillales</taxon>
        <taxon>Lactobacillaceae</taxon>
        <taxon>Philodulcilactobacillus</taxon>
    </lineage>
</organism>
<proteinExistence type="inferred from homology"/>
<dbReference type="Pfam" id="PF04464">
    <property type="entry name" value="Glyphos_transf"/>
    <property type="match status" value="1"/>
</dbReference>
<accession>A0A9W6B2H6</accession>